<feature type="domain" description="HD" evidence="1">
    <location>
        <begin position="27"/>
        <end position="95"/>
    </location>
</feature>
<sequence>MGTVDAVRCLLCEPALLDTYGEELPLIDHLLQTAELLWEDGGDAELAVAGLLHDVGLARRSSELHHARDGAQLALSLGFSTRVAELIALHVTAKRYLVRTDERYWGVLSRESRATLVEQGGPLPITEVEAFESSGHFDDAIRLRLADDMAKDPLRGARRVEHLYPIVDRALASSTARQDDQRR</sequence>
<reference evidence="2 3" key="1">
    <citation type="submission" date="2024-07" db="EMBL/GenBank/DDBJ databases">
        <title>Draft Genome Sequence of Ferrimicrobium acidiphilum Strain YE2023, Isolated from a Pulp of Bioleach Reactor.</title>
        <authorList>
            <person name="Elkina Y.A."/>
            <person name="Bulaeva A.G."/>
            <person name="Beletsky A.V."/>
            <person name="Mardanov A.V."/>
        </authorList>
    </citation>
    <scope>NUCLEOTIDE SEQUENCE [LARGE SCALE GENOMIC DNA]</scope>
    <source>
        <strain evidence="2 3">YE2023</strain>
    </source>
</reference>
<evidence type="ECO:0000259" key="1">
    <source>
        <dbReference type="Pfam" id="PF01966"/>
    </source>
</evidence>
<accession>A0ABV3Y836</accession>
<dbReference type="SUPFAM" id="SSF109604">
    <property type="entry name" value="HD-domain/PDEase-like"/>
    <property type="match status" value="1"/>
</dbReference>
<dbReference type="Gene3D" id="1.10.3210.10">
    <property type="entry name" value="Hypothetical protein af1432"/>
    <property type="match status" value="1"/>
</dbReference>
<keyword evidence="3" id="KW-1185">Reference proteome</keyword>
<dbReference type="InterPro" id="IPR006675">
    <property type="entry name" value="HDIG_dom"/>
</dbReference>
<dbReference type="RefSeq" id="WP_298383279.1">
    <property type="nucleotide sequence ID" value="NZ_JBFSHR010000074.1"/>
</dbReference>
<dbReference type="PANTHER" id="PTHR40202:SF1">
    <property type="entry name" value="HD DOMAIN-CONTAINING PROTEIN"/>
    <property type="match status" value="1"/>
</dbReference>
<organism evidence="2 3">
    <name type="scientific">Ferrimicrobium acidiphilum</name>
    <dbReference type="NCBI Taxonomy" id="121039"/>
    <lineage>
        <taxon>Bacteria</taxon>
        <taxon>Bacillati</taxon>
        <taxon>Actinomycetota</taxon>
        <taxon>Acidimicrobiia</taxon>
        <taxon>Acidimicrobiales</taxon>
        <taxon>Acidimicrobiaceae</taxon>
        <taxon>Ferrimicrobium</taxon>
    </lineage>
</organism>
<evidence type="ECO:0000313" key="3">
    <source>
        <dbReference type="Proteomes" id="UP001560267"/>
    </source>
</evidence>
<gene>
    <name evidence="2" type="ORF">AB6A68_12820</name>
</gene>
<dbReference type="EMBL" id="JBFSHR010000074">
    <property type="protein sequence ID" value="MEX6430708.1"/>
    <property type="molecule type" value="Genomic_DNA"/>
</dbReference>
<dbReference type="Proteomes" id="UP001560267">
    <property type="component" value="Unassembled WGS sequence"/>
</dbReference>
<dbReference type="InterPro" id="IPR052567">
    <property type="entry name" value="OP_Dioxygenase"/>
</dbReference>
<proteinExistence type="predicted"/>
<name>A0ABV3Y836_9ACTN</name>
<protein>
    <submittedName>
        <fullName evidence="2">HD domain-containing protein</fullName>
    </submittedName>
</protein>
<comment type="caution">
    <text evidence="2">The sequence shown here is derived from an EMBL/GenBank/DDBJ whole genome shotgun (WGS) entry which is preliminary data.</text>
</comment>
<evidence type="ECO:0000313" key="2">
    <source>
        <dbReference type="EMBL" id="MEX6430708.1"/>
    </source>
</evidence>
<dbReference type="NCBIfam" id="TIGR00277">
    <property type="entry name" value="HDIG"/>
    <property type="match status" value="1"/>
</dbReference>
<dbReference type="PANTHER" id="PTHR40202">
    <property type="match status" value="1"/>
</dbReference>
<dbReference type="Pfam" id="PF01966">
    <property type="entry name" value="HD"/>
    <property type="match status" value="1"/>
</dbReference>
<dbReference type="InterPro" id="IPR006674">
    <property type="entry name" value="HD_domain"/>
</dbReference>